<dbReference type="FunFam" id="2.20.25.80:FF:000006">
    <property type="entry name" value="WRKY transcription factor"/>
    <property type="match status" value="1"/>
</dbReference>
<evidence type="ECO:0000256" key="1">
    <source>
        <dbReference type="ARBA" id="ARBA00004123"/>
    </source>
</evidence>
<evidence type="ECO:0000313" key="13">
    <source>
        <dbReference type="Proteomes" id="UP001159364"/>
    </source>
</evidence>
<gene>
    <name evidence="12" type="ORF">K2173_018502</name>
</gene>
<comment type="similarity">
    <text evidence="9">Belongs to the WRKY group I family.</text>
</comment>
<dbReference type="GO" id="GO:0005634">
    <property type="term" value="C:nucleus"/>
    <property type="evidence" value="ECO:0007669"/>
    <property type="project" value="UniProtKB-SubCell"/>
</dbReference>
<feature type="region of interest" description="Disordered" evidence="10">
    <location>
        <begin position="1"/>
        <end position="22"/>
    </location>
</feature>
<evidence type="ECO:0000256" key="2">
    <source>
        <dbReference type="ARBA" id="ARBA00022723"/>
    </source>
</evidence>
<evidence type="ECO:0000256" key="3">
    <source>
        <dbReference type="ARBA" id="ARBA00022737"/>
    </source>
</evidence>
<dbReference type="SUPFAM" id="SSF118290">
    <property type="entry name" value="WRKY DNA-binding domain"/>
    <property type="match status" value="2"/>
</dbReference>
<dbReference type="FunFam" id="2.20.25.80:FF:000003">
    <property type="entry name" value="WRKY transcription factor 57"/>
    <property type="match status" value="1"/>
</dbReference>
<feature type="domain" description="WRKY" evidence="11">
    <location>
        <begin position="102"/>
        <end position="166"/>
    </location>
</feature>
<evidence type="ECO:0000313" key="12">
    <source>
        <dbReference type="EMBL" id="KAJ8899528.1"/>
    </source>
</evidence>
<dbReference type="PANTHER" id="PTHR31221:SF125">
    <property type="entry name" value="WRKY TRANSCRIPTION FACTOR 1"/>
    <property type="match status" value="1"/>
</dbReference>
<keyword evidence="3" id="KW-0677">Repeat</keyword>
<dbReference type="EMBL" id="JAIWQS010000008">
    <property type="protein sequence ID" value="KAJ8899528.1"/>
    <property type="molecule type" value="Genomic_DNA"/>
</dbReference>
<feature type="compositionally biased region" description="Polar residues" evidence="10">
    <location>
        <begin position="421"/>
        <end position="441"/>
    </location>
</feature>
<protein>
    <recommendedName>
        <fullName evidence="11">WRKY domain-containing protein</fullName>
    </recommendedName>
</protein>
<keyword evidence="4" id="KW-0862">Zinc</keyword>
<keyword evidence="6" id="KW-0238">DNA-binding</keyword>
<dbReference type="GO" id="GO:0043565">
    <property type="term" value="F:sequence-specific DNA binding"/>
    <property type="evidence" value="ECO:0007669"/>
    <property type="project" value="InterPro"/>
</dbReference>
<feature type="compositionally biased region" description="Basic residues" evidence="10">
    <location>
        <begin position="381"/>
        <end position="392"/>
    </location>
</feature>
<dbReference type="PANTHER" id="PTHR31221">
    <property type="entry name" value="WRKY TRANSCRIPTION FACTOR PROTEIN 1-RELATED"/>
    <property type="match status" value="1"/>
</dbReference>
<dbReference type="InterPro" id="IPR003657">
    <property type="entry name" value="WRKY_dom"/>
</dbReference>
<accession>A0AAV8UEM9</accession>
<dbReference type="Proteomes" id="UP001159364">
    <property type="component" value="Linkage Group LG08"/>
</dbReference>
<evidence type="ECO:0000259" key="11">
    <source>
        <dbReference type="PROSITE" id="PS50811"/>
    </source>
</evidence>
<feature type="compositionally biased region" description="Basic and acidic residues" evidence="10">
    <location>
        <begin position="393"/>
        <end position="420"/>
    </location>
</feature>
<keyword evidence="2" id="KW-0479">Metal-binding</keyword>
<dbReference type="Gene3D" id="2.20.25.80">
    <property type="entry name" value="WRKY domain"/>
    <property type="match status" value="2"/>
</dbReference>
<feature type="domain" description="WRKY" evidence="11">
    <location>
        <begin position="271"/>
        <end position="336"/>
    </location>
</feature>
<keyword evidence="8" id="KW-0539">Nucleus</keyword>
<sequence>MVSPEEGIDEVASGELQQIPSPDRKFHTIQKLHDDGVHASEKRGITPFINSKQCLEDTDGVHISELDKEGSIASTIPGEISQAPSTGSQAVQSQEGKPNSNIREKVSEDGYHWRKYGQKLVKGNEFIRSYYKCTHPSCQVKKQLECSHIGQIANIVYFGEHDHPKPQSSLPLAVGFVFSVVEERVEDTPLVGREEVQAPHLVNSTSNSQISTVTSTGEVKGVPSESNRMRDEMDNDEDQHSKRQKKNNRIIGPIPADKSTGEPRLVVQTLSDVDIVNDGYRWRKYGQKLVKGNPNPRSYYRCSSLGCPVKKHVERASHDSKVVITSYEGQHDHDLPPSRTVTHNGSGQINNMNPLQNAESGGKSGELLNVAVDNSSSTSVKLKKQLNGKSRNKSKENVVPKSDTIKEEQNGKSSLERETDSSGPHTVVNANRISDGTSNELHNGKSRPESPESSPPIDVHNITPDQESHPVATNT</sequence>
<feature type="compositionally biased region" description="Polar residues" evidence="10">
    <location>
        <begin position="339"/>
        <end position="359"/>
    </location>
</feature>
<comment type="subcellular location">
    <subcellularLocation>
        <location evidence="1">Nucleus</location>
    </subcellularLocation>
</comment>
<dbReference type="PROSITE" id="PS50811">
    <property type="entry name" value="WRKY"/>
    <property type="match status" value="2"/>
</dbReference>
<organism evidence="12 13">
    <name type="scientific">Erythroxylum novogranatense</name>
    <dbReference type="NCBI Taxonomy" id="1862640"/>
    <lineage>
        <taxon>Eukaryota</taxon>
        <taxon>Viridiplantae</taxon>
        <taxon>Streptophyta</taxon>
        <taxon>Embryophyta</taxon>
        <taxon>Tracheophyta</taxon>
        <taxon>Spermatophyta</taxon>
        <taxon>Magnoliopsida</taxon>
        <taxon>eudicotyledons</taxon>
        <taxon>Gunneridae</taxon>
        <taxon>Pentapetalae</taxon>
        <taxon>rosids</taxon>
        <taxon>fabids</taxon>
        <taxon>Malpighiales</taxon>
        <taxon>Erythroxylaceae</taxon>
        <taxon>Erythroxylum</taxon>
    </lineage>
</organism>
<feature type="compositionally biased region" description="Polar residues" evidence="10">
    <location>
        <begin position="82"/>
        <end position="101"/>
    </location>
</feature>
<evidence type="ECO:0000256" key="5">
    <source>
        <dbReference type="ARBA" id="ARBA00023015"/>
    </source>
</evidence>
<dbReference type="GO" id="GO:0046872">
    <property type="term" value="F:metal ion binding"/>
    <property type="evidence" value="ECO:0007669"/>
    <property type="project" value="UniProtKB-KW"/>
</dbReference>
<dbReference type="AlphaFoldDB" id="A0AAV8UEM9"/>
<feature type="region of interest" description="Disordered" evidence="10">
    <location>
        <begin position="197"/>
        <end position="260"/>
    </location>
</feature>
<dbReference type="SMART" id="SM00774">
    <property type="entry name" value="WRKY"/>
    <property type="match status" value="2"/>
</dbReference>
<feature type="region of interest" description="Disordered" evidence="10">
    <location>
        <begin position="77"/>
        <end position="102"/>
    </location>
</feature>
<feature type="compositionally biased region" description="Polar residues" evidence="10">
    <location>
        <begin position="202"/>
        <end position="217"/>
    </location>
</feature>
<reference evidence="12 13" key="1">
    <citation type="submission" date="2021-09" db="EMBL/GenBank/DDBJ databases">
        <title>Genomic insights and catalytic innovation underlie evolution of tropane alkaloids biosynthesis.</title>
        <authorList>
            <person name="Wang Y.-J."/>
            <person name="Tian T."/>
            <person name="Huang J.-P."/>
            <person name="Huang S.-X."/>
        </authorList>
    </citation>
    <scope>NUCLEOTIDE SEQUENCE [LARGE SCALE GENOMIC DNA]</scope>
    <source>
        <strain evidence="12">KIB-2018</strain>
        <tissue evidence="12">Leaf</tissue>
    </source>
</reference>
<keyword evidence="5" id="KW-0805">Transcription regulation</keyword>
<dbReference type="GO" id="GO:0003700">
    <property type="term" value="F:DNA-binding transcription factor activity"/>
    <property type="evidence" value="ECO:0007669"/>
    <property type="project" value="InterPro"/>
</dbReference>
<comment type="caution">
    <text evidence="12">The sequence shown here is derived from an EMBL/GenBank/DDBJ whole genome shotgun (WGS) entry which is preliminary data.</text>
</comment>
<feature type="region of interest" description="Disordered" evidence="10">
    <location>
        <begin position="328"/>
        <end position="475"/>
    </location>
</feature>
<dbReference type="InterPro" id="IPR044810">
    <property type="entry name" value="WRKY_plant"/>
</dbReference>
<proteinExistence type="inferred from homology"/>
<evidence type="ECO:0000256" key="4">
    <source>
        <dbReference type="ARBA" id="ARBA00022833"/>
    </source>
</evidence>
<dbReference type="Pfam" id="PF03106">
    <property type="entry name" value="WRKY"/>
    <property type="match status" value="2"/>
</dbReference>
<evidence type="ECO:0000256" key="7">
    <source>
        <dbReference type="ARBA" id="ARBA00023163"/>
    </source>
</evidence>
<keyword evidence="7" id="KW-0804">Transcription</keyword>
<keyword evidence="13" id="KW-1185">Reference proteome</keyword>
<evidence type="ECO:0000256" key="9">
    <source>
        <dbReference type="ARBA" id="ARBA00061157"/>
    </source>
</evidence>
<evidence type="ECO:0000256" key="8">
    <source>
        <dbReference type="ARBA" id="ARBA00023242"/>
    </source>
</evidence>
<evidence type="ECO:0000256" key="10">
    <source>
        <dbReference type="SAM" id="MobiDB-lite"/>
    </source>
</evidence>
<name>A0AAV8UEM9_9ROSI</name>
<evidence type="ECO:0000256" key="6">
    <source>
        <dbReference type="ARBA" id="ARBA00023125"/>
    </source>
</evidence>
<dbReference type="InterPro" id="IPR036576">
    <property type="entry name" value="WRKY_dom_sf"/>
</dbReference>